<dbReference type="PANTHER" id="PTHR38248:SF2">
    <property type="entry name" value="FUNK1 11"/>
    <property type="match status" value="1"/>
</dbReference>
<dbReference type="Proteomes" id="UP001215151">
    <property type="component" value="Unassembled WGS sequence"/>
</dbReference>
<sequence length="804" mass="89479">MKTKARVPSTQTLIRTDEINTDGGRPRSNTRIEPKLSSLTHFKTFPSELDAKAAAAARRVALAKEMSLVEFSPVSHWLDTCFPGPSLPRNVSAKVKAFDVALDGKEKGMYPGLCQGFNDLLDACGQGKHFVMKVTGNNQDTTAQGTTEDGDDNRLKPDLVMYPDTRDARKLFTLFDAGKSADPLYAGRTIWAHSEFMVEAKHDSRLAPFAFERPSERLPDAIDREDARGQLIEYAREMCSRQHRCFGFIISVLRHHARLIRVDRTAALVSEAFNYVKDPMPLATFVYRYTKARREARGFDPTASPATRAEAKMFRELPAQFSDQPLLQSVLRKAATPGWPIFKLLIRGQWSSDDQPVRSDSPVSTRAFLVGRPLFRSHSMTGRGTRGFAAYDVVRRTIVFIKDYWRADLPDHLTEYEVYMALLGDEGQRCKFIPTLLGGGDVCGSAGTDVQRTVSGTFVDPPLPERVHVRLVMKEVCRRLQSFNNWRELVSVLRDALHAHQSAWEDHGILHRDLSVGNIFIYESPSVPKSEVVGLLADWDLAKPRQLVLKPKASQPSRSGTWQFLSAGLGFFPNKPHVLSDDLESVMHVLNWLSLKHMETHYSSKPETLPQVMRSMYDTATATGLCSGGKWNHTYSGTLFFPHSFPLSHPFIALLRELSALCKCQYQLLHPDELAACAANGTLEEAALQQKEWPAMKKLDDQLPSDPPTSSFSAKRPATDAGLEGHSSKKKRQLDSESTSSNSKQKVSSSKAEGEGSKRGVSAPQTRSGARRGEGSKDDTIPLPHRVGALRTDGQSSGSKRKQK</sequence>
<dbReference type="Gene3D" id="1.10.510.10">
    <property type="entry name" value="Transferase(Phosphotransferase) domain 1"/>
    <property type="match status" value="1"/>
</dbReference>
<dbReference type="InterPro" id="IPR008266">
    <property type="entry name" value="Tyr_kinase_AS"/>
</dbReference>
<evidence type="ECO:0000259" key="2">
    <source>
        <dbReference type="Pfam" id="PF17667"/>
    </source>
</evidence>
<dbReference type="PANTHER" id="PTHR38248">
    <property type="entry name" value="FUNK1 6"/>
    <property type="match status" value="1"/>
</dbReference>
<feature type="domain" description="Fungal-type protein kinase" evidence="2">
    <location>
        <begin position="463"/>
        <end position="593"/>
    </location>
</feature>
<accession>A0AAD7XCU0</accession>
<gene>
    <name evidence="3" type="ORF">ONZ51_g6309</name>
</gene>
<dbReference type="InterPro" id="IPR011009">
    <property type="entry name" value="Kinase-like_dom_sf"/>
</dbReference>
<evidence type="ECO:0000256" key="1">
    <source>
        <dbReference type="SAM" id="MobiDB-lite"/>
    </source>
</evidence>
<evidence type="ECO:0000313" key="4">
    <source>
        <dbReference type="Proteomes" id="UP001215151"/>
    </source>
</evidence>
<protein>
    <recommendedName>
        <fullName evidence="2">Fungal-type protein kinase domain-containing protein</fullName>
    </recommendedName>
</protein>
<dbReference type="InterPro" id="IPR040976">
    <property type="entry name" value="Pkinase_fungal"/>
</dbReference>
<feature type="domain" description="Fungal-type protein kinase" evidence="2">
    <location>
        <begin position="223"/>
        <end position="408"/>
    </location>
</feature>
<feature type="region of interest" description="Disordered" evidence="1">
    <location>
        <begin position="699"/>
        <end position="804"/>
    </location>
</feature>
<name>A0AAD7XCU0_9APHY</name>
<dbReference type="EMBL" id="JAPEVG010000149">
    <property type="protein sequence ID" value="KAJ8480973.1"/>
    <property type="molecule type" value="Genomic_DNA"/>
</dbReference>
<feature type="compositionally biased region" description="Basic and acidic residues" evidence="1">
    <location>
        <begin position="771"/>
        <end position="780"/>
    </location>
</feature>
<comment type="caution">
    <text evidence="3">The sequence shown here is derived from an EMBL/GenBank/DDBJ whole genome shotgun (WGS) entry which is preliminary data.</text>
</comment>
<proteinExistence type="predicted"/>
<dbReference type="AlphaFoldDB" id="A0AAD7XCU0"/>
<dbReference type="SUPFAM" id="SSF56112">
    <property type="entry name" value="Protein kinase-like (PK-like)"/>
    <property type="match status" value="1"/>
</dbReference>
<reference evidence="3" key="1">
    <citation type="submission" date="2022-11" db="EMBL/GenBank/DDBJ databases">
        <title>Genome Sequence of Cubamyces cubensis.</title>
        <authorList>
            <person name="Buettner E."/>
        </authorList>
    </citation>
    <scope>NUCLEOTIDE SEQUENCE</scope>
    <source>
        <strain evidence="3">MPL-01</strain>
    </source>
</reference>
<dbReference type="GO" id="GO:0004672">
    <property type="term" value="F:protein kinase activity"/>
    <property type="evidence" value="ECO:0007669"/>
    <property type="project" value="InterPro"/>
</dbReference>
<dbReference type="Pfam" id="PF17667">
    <property type="entry name" value="Pkinase_fungal"/>
    <property type="match status" value="2"/>
</dbReference>
<organism evidence="3 4">
    <name type="scientific">Trametes cubensis</name>
    <dbReference type="NCBI Taxonomy" id="1111947"/>
    <lineage>
        <taxon>Eukaryota</taxon>
        <taxon>Fungi</taxon>
        <taxon>Dikarya</taxon>
        <taxon>Basidiomycota</taxon>
        <taxon>Agaricomycotina</taxon>
        <taxon>Agaricomycetes</taxon>
        <taxon>Polyporales</taxon>
        <taxon>Polyporaceae</taxon>
        <taxon>Trametes</taxon>
    </lineage>
</organism>
<dbReference type="PROSITE" id="PS00109">
    <property type="entry name" value="PROTEIN_KINASE_TYR"/>
    <property type="match status" value="1"/>
</dbReference>
<keyword evidence="4" id="KW-1185">Reference proteome</keyword>
<evidence type="ECO:0000313" key="3">
    <source>
        <dbReference type="EMBL" id="KAJ8480973.1"/>
    </source>
</evidence>
<feature type="compositionally biased region" description="Low complexity" evidence="1">
    <location>
        <begin position="736"/>
        <end position="751"/>
    </location>
</feature>